<reference evidence="1 2" key="1">
    <citation type="journal article" date="2011" name="Cell">
        <title>The monarch butterfly genome yields insights into long-distance migration.</title>
        <authorList>
            <person name="Zhan S."/>
            <person name="Merlin C."/>
            <person name="Boore J.L."/>
            <person name="Reppert S.M."/>
        </authorList>
    </citation>
    <scope>NUCLEOTIDE SEQUENCE [LARGE SCALE GENOMIC DNA]</scope>
    <source>
        <strain evidence="1">F-2</strain>
    </source>
</reference>
<dbReference type="InParanoid" id="A0A212F8E1"/>
<dbReference type="KEGG" id="dpl:KGM_210957"/>
<organism evidence="1 2">
    <name type="scientific">Danaus plexippus plexippus</name>
    <dbReference type="NCBI Taxonomy" id="278856"/>
    <lineage>
        <taxon>Eukaryota</taxon>
        <taxon>Metazoa</taxon>
        <taxon>Ecdysozoa</taxon>
        <taxon>Arthropoda</taxon>
        <taxon>Hexapoda</taxon>
        <taxon>Insecta</taxon>
        <taxon>Pterygota</taxon>
        <taxon>Neoptera</taxon>
        <taxon>Endopterygota</taxon>
        <taxon>Lepidoptera</taxon>
        <taxon>Glossata</taxon>
        <taxon>Ditrysia</taxon>
        <taxon>Papilionoidea</taxon>
        <taxon>Nymphalidae</taxon>
        <taxon>Danainae</taxon>
        <taxon>Danaini</taxon>
        <taxon>Danaina</taxon>
        <taxon>Danaus</taxon>
        <taxon>Danaus</taxon>
    </lineage>
</organism>
<name>A0A212F8E1_DANPL</name>
<evidence type="ECO:0000313" key="1">
    <source>
        <dbReference type="EMBL" id="OWR49979.1"/>
    </source>
</evidence>
<protein>
    <submittedName>
        <fullName evidence="1">Uncharacterized protein</fullName>
    </submittedName>
</protein>
<dbReference type="Proteomes" id="UP000007151">
    <property type="component" value="Unassembled WGS sequence"/>
</dbReference>
<evidence type="ECO:0000313" key="2">
    <source>
        <dbReference type="Proteomes" id="UP000007151"/>
    </source>
</evidence>
<dbReference type="EMBL" id="AGBW02009762">
    <property type="protein sequence ID" value="OWR49979.1"/>
    <property type="molecule type" value="Genomic_DNA"/>
</dbReference>
<dbReference type="AlphaFoldDB" id="A0A212F8E1"/>
<accession>A0A212F8E1</accession>
<proteinExistence type="predicted"/>
<comment type="caution">
    <text evidence="1">The sequence shown here is derived from an EMBL/GenBank/DDBJ whole genome shotgun (WGS) entry which is preliminary data.</text>
</comment>
<sequence length="150" mass="16959">MSQNRVSYVTRNNLGVTRLMHQVPSSTSTLRRRLIIISRWRGNGNQRYRSGRRVVASTSRTRTAAIKVSRSPVGTTPTVLRGGTSLCRTWAERSAGQLSPRRRASLMMPMVSGTTRQNRYLAPLTHLRVLYPDPCRCPLEWESDAAHQIP</sequence>
<keyword evidence="2" id="KW-1185">Reference proteome</keyword>
<gene>
    <name evidence="1" type="ORF">KGM_210957</name>
</gene>